<keyword evidence="2" id="KW-1185">Reference proteome</keyword>
<proteinExistence type="predicted"/>
<gene>
    <name evidence="1" type="ORF">C7400_112150</name>
</gene>
<evidence type="ECO:0000313" key="1">
    <source>
        <dbReference type="EMBL" id="PXX14538.1"/>
    </source>
</evidence>
<dbReference type="RefSeq" id="WP_110328080.1">
    <property type="nucleotide sequence ID" value="NZ_QJJV01000012.1"/>
</dbReference>
<protein>
    <submittedName>
        <fullName evidence="1">Uncharacterized protein</fullName>
    </submittedName>
</protein>
<sequence>MTAGFQAWTDTGLVQIDGSSQNFALRQSFSVTTGSGAVNLGKSNAGVQYTVAANVANFTVSAVYPLIALYSPNAYATILKCQNVGTNSWSIQVWSNVAATVQVYVFDQSLAAAPSGAGFGLQVFDASGNLIADARQRLARVLDMQSGNIMGAGPGWGQWNQVDLRQYTFGPYSGVAKIGVAAIATAWVSAPAGGNDSGWYNVSGLQTVGNTINFQYAYNAVGSTTHPGNNTCFGSQYDWAFLAVDLSYI</sequence>
<dbReference type="EMBL" id="QJJV01000012">
    <property type="protein sequence ID" value="PXX14538.1"/>
    <property type="molecule type" value="Genomic_DNA"/>
</dbReference>
<dbReference type="Proteomes" id="UP000247515">
    <property type="component" value="Unassembled WGS sequence"/>
</dbReference>
<name>A0ABX5MQ48_9BURK</name>
<evidence type="ECO:0000313" key="2">
    <source>
        <dbReference type="Proteomes" id="UP000247515"/>
    </source>
</evidence>
<organism evidence="1 2">
    <name type="scientific">Paraburkholderia tropica</name>
    <dbReference type="NCBI Taxonomy" id="92647"/>
    <lineage>
        <taxon>Bacteria</taxon>
        <taxon>Pseudomonadati</taxon>
        <taxon>Pseudomonadota</taxon>
        <taxon>Betaproteobacteria</taxon>
        <taxon>Burkholderiales</taxon>
        <taxon>Burkholderiaceae</taxon>
        <taxon>Paraburkholderia</taxon>
    </lineage>
</organism>
<comment type="caution">
    <text evidence="1">The sequence shown here is derived from an EMBL/GenBank/DDBJ whole genome shotgun (WGS) entry which is preliminary data.</text>
</comment>
<accession>A0ABX5MQ48</accession>
<reference evidence="1 2" key="1">
    <citation type="submission" date="2018-05" db="EMBL/GenBank/DDBJ databases">
        <title>Genomic Encyclopedia of Type Strains, Phase IV (KMG-V): Genome sequencing to study the core and pangenomes of soil and plant-associated prokaryotes.</title>
        <authorList>
            <person name="Whitman W."/>
        </authorList>
    </citation>
    <scope>NUCLEOTIDE SEQUENCE [LARGE SCALE GENOMIC DNA]</scope>
    <source>
        <strain evidence="1 2">SIr-6563</strain>
    </source>
</reference>